<dbReference type="PIRSF" id="PIRSF039093">
    <property type="entry name" value="HslV"/>
    <property type="match status" value="1"/>
</dbReference>
<organism evidence="8 9">
    <name type="scientific">candidate division WOR-3 bacterium</name>
    <dbReference type="NCBI Taxonomy" id="2052148"/>
    <lineage>
        <taxon>Bacteria</taxon>
        <taxon>Bacteria division WOR-3</taxon>
    </lineage>
</organism>
<accession>A0A350HBV9</accession>
<proteinExistence type="inferred from homology"/>
<dbReference type="NCBIfam" id="NF003964">
    <property type="entry name" value="PRK05456.1"/>
    <property type="match status" value="1"/>
</dbReference>
<dbReference type="EC" id="3.4.25.1" evidence="8"/>
<dbReference type="Gene3D" id="3.60.20.10">
    <property type="entry name" value="Glutamine Phosphoribosylpyrophosphate, subunit 1, domain 1"/>
    <property type="match status" value="1"/>
</dbReference>
<evidence type="ECO:0000313" key="9">
    <source>
        <dbReference type="Proteomes" id="UP000264062"/>
    </source>
</evidence>
<keyword evidence="4" id="KW-0645">Protease</keyword>
<evidence type="ECO:0000313" key="8">
    <source>
        <dbReference type="EMBL" id="HAV93025.1"/>
    </source>
</evidence>
<dbReference type="InterPro" id="IPR001353">
    <property type="entry name" value="Proteasome_sua/b"/>
</dbReference>
<dbReference type="NCBIfam" id="TIGR03692">
    <property type="entry name" value="ATP_dep_HslV"/>
    <property type="match status" value="1"/>
</dbReference>
<dbReference type="PROSITE" id="PS51476">
    <property type="entry name" value="PROTEASOME_BETA_2"/>
    <property type="match status" value="1"/>
</dbReference>
<keyword evidence="7" id="KW-0915">Sodium</keyword>
<evidence type="ECO:0000256" key="6">
    <source>
        <dbReference type="ARBA" id="ARBA00022801"/>
    </source>
</evidence>
<dbReference type="SUPFAM" id="SSF56235">
    <property type="entry name" value="N-terminal nucleophile aminohydrolases (Ntn hydrolases)"/>
    <property type="match status" value="1"/>
</dbReference>
<comment type="caution">
    <text evidence="8">The sequence shown here is derived from an EMBL/GenBank/DDBJ whole genome shotgun (WGS) entry which is preliminary data.</text>
</comment>
<dbReference type="AlphaFoldDB" id="A0A350HBV9"/>
<dbReference type="PANTHER" id="PTHR32194">
    <property type="entry name" value="METALLOPROTEASE TLDD"/>
    <property type="match status" value="1"/>
</dbReference>
<name>A0A350HBV9_UNCW3</name>
<dbReference type="GO" id="GO:0005839">
    <property type="term" value="C:proteasome core complex"/>
    <property type="evidence" value="ECO:0007669"/>
    <property type="project" value="InterPro"/>
</dbReference>
<dbReference type="Proteomes" id="UP000264062">
    <property type="component" value="Unassembled WGS sequence"/>
</dbReference>
<dbReference type="GO" id="GO:0051603">
    <property type="term" value="P:proteolysis involved in protein catabolic process"/>
    <property type="evidence" value="ECO:0007669"/>
    <property type="project" value="InterPro"/>
</dbReference>
<dbReference type="InterPro" id="IPR029055">
    <property type="entry name" value="Ntn_hydrolases_N"/>
</dbReference>
<keyword evidence="6 8" id="KW-0378">Hydrolase</keyword>
<dbReference type="GO" id="GO:0004298">
    <property type="term" value="F:threonine-type endopeptidase activity"/>
    <property type="evidence" value="ECO:0007669"/>
    <property type="project" value="InterPro"/>
</dbReference>
<gene>
    <name evidence="8" type="ORF">DCW38_07605</name>
</gene>
<evidence type="ECO:0000256" key="4">
    <source>
        <dbReference type="ARBA" id="ARBA00022670"/>
    </source>
</evidence>
<dbReference type="EMBL" id="DMZY01000224">
    <property type="protein sequence ID" value="HAV93025.1"/>
    <property type="molecule type" value="Genomic_DNA"/>
</dbReference>
<dbReference type="InterPro" id="IPR023333">
    <property type="entry name" value="Proteasome_suB-type"/>
</dbReference>
<evidence type="ECO:0000256" key="2">
    <source>
        <dbReference type="ARBA" id="ARBA00006053"/>
    </source>
</evidence>
<evidence type="ECO:0000256" key="1">
    <source>
        <dbReference type="ARBA" id="ARBA00004496"/>
    </source>
</evidence>
<sequence length="177" mass="19339">MNFLSTTILGVRRGNITALGGDGQVTLGDTIVKHGAKKIKRLHNGEVLAGFAGSVADALALFDKFENYLTKDKGDIIRAATDLTKEWRQDKILRQLDAMLIVMDREHSLMISGKGDIIEPDDGVISIGSGSAYAYASARSLLRFSDLPAERIVEESLKIVSEICIYTNSRITVEVLK</sequence>
<reference evidence="8 9" key="1">
    <citation type="journal article" date="2018" name="Nat. Biotechnol.">
        <title>A standardized bacterial taxonomy based on genome phylogeny substantially revises the tree of life.</title>
        <authorList>
            <person name="Parks D.H."/>
            <person name="Chuvochina M."/>
            <person name="Waite D.W."/>
            <person name="Rinke C."/>
            <person name="Skarshewski A."/>
            <person name="Chaumeil P.A."/>
            <person name="Hugenholtz P."/>
        </authorList>
    </citation>
    <scope>NUCLEOTIDE SEQUENCE [LARGE SCALE GENOMIC DNA]</scope>
    <source>
        <strain evidence="8">UBA9956</strain>
    </source>
</reference>
<keyword evidence="3" id="KW-0963">Cytoplasm</keyword>
<protein>
    <submittedName>
        <fullName evidence="8">HslU--HslV peptidase proteolytic subunit</fullName>
        <ecNumber evidence="8">3.4.25.1</ecNumber>
    </submittedName>
</protein>
<dbReference type="InterPro" id="IPR022281">
    <property type="entry name" value="ATP-dep_Prtase_HsIV_su"/>
</dbReference>
<dbReference type="CDD" id="cd01913">
    <property type="entry name" value="protease_HslV"/>
    <property type="match status" value="1"/>
</dbReference>
<keyword evidence="5" id="KW-0479">Metal-binding</keyword>
<dbReference type="Pfam" id="PF00227">
    <property type="entry name" value="Proteasome"/>
    <property type="match status" value="1"/>
</dbReference>
<dbReference type="PANTHER" id="PTHR32194:SF0">
    <property type="entry name" value="ATP-DEPENDENT PROTEASE SUBUNIT HSLV"/>
    <property type="match status" value="1"/>
</dbReference>
<dbReference type="GO" id="GO:0009376">
    <property type="term" value="C:HslUV protease complex"/>
    <property type="evidence" value="ECO:0007669"/>
    <property type="project" value="InterPro"/>
</dbReference>
<evidence type="ECO:0000256" key="5">
    <source>
        <dbReference type="ARBA" id="ARBA00022723"/>
    </source>
</evidence>
<comment type="similarity">
    <text evidence="2">Belongs to the peptidase T1B family. HslV subfamily.</text>
</comment>
<comment type="subcellular location">
    <subcellularLocation>
        <location evidence="1">Cytoplasm</location>
    </subcellularLocation>
</comment>
<evidence type="ECO:0000256" key="3">
    <source>
        <dbReference type="ARBA" id="ARBA00022490"/>
    </source>
</evidence>
<evidence type="ECO:0000256" key="7">
    <source>
        <dbReference type="ARBA" id="ARBA00023053"/>
    </source>
</evidence>
<dbReference type="GO" id="GO:0046872">
    <property type="term" value="F:metal ion binding"/>
    <property type="evidence" value="ECO:0007669"/>
    <property type="project" value="UniProtKB-KW"/>
</dbReference>